<dbReference type="AlphaFoldDB" id="A0A6L8MPP3"/>
<gene>
    <name evidence="1" type="ORF">GTP38_09440</name>
    <name evidence="2" type="ORF">GTP44_21490</name>
</gene>
<reference evidence="3 4" key="1">
    <citation type="submission" date="2019-12" db="EMBL/GenBank/DDBJ databases">
        <title>Novel species isolated from a subtropical stream in China.</title>
        <authorList>
            <person name="Lu H."/>
        </authorList>
    </citation>
    <scope>NUCLEOTIDE SEQUENCE [LARGE SCALE GENOMIC DNA]</scope>
    <source>
        <strain evidence="2 4">FT50W</strain>
        <strain evidence="1 3">FT94W</strain>
    </source>
</reference>
<comment type="caution">
    <text evidence="2">The sequence shown here is derived from an EMBL/GenBank/DDBJ whole genome shotgun (WGS) entry which is preliminary data.</text>
</comment>
<evidence type="ECO:0000313" key="4">
    <source>
        <dbReference type="Proteomes" id="UP000474565"/>
    </source>
</evidence>
<organism evidence="2 4">
    <name type="scientific">Duganella lactea</name>
    <dbReference type="NCBI Taxonomy" id="2692173"/>
    <lineage>
        <taxon>Bacteria</taxon>
        <taxon>Pseudomonadati</taxon>
        <taxon>Pseudomonadota</taxon>
        <taxon>Betaproteobacteria</taxon>
        <taxon>Burkholderiales</taxon>
        <taxon>Oxalobacteraceae</taxon>
        <taxon>Telluria group</taxon>
        <taxon>Duganella</taxon>
    </lineage>
</organism>
<evidence type="ECO:0000313" key="1">
    <source>
        <dbReference type="EMBL" id="MYM34561.1"/>
    </source>
</evidence>
<evidence type="ECO:0000313" key="3">
    <source>
        <dbReference type="Proteomes" id="UP000449678"/>
    </source>
</evidence>
<dbReference type="RefSeq" id="WP_160989945.1">
    <property type="nucleotide sequence ID" value="NZ_WWCO01000005.1"/>
</dbReference>
<dbReference type="InterPro" id="IPR030976">
    <property type="entry name" value="Mod_pep_NH_fam"/>
</dbReference>
<dbReference type="Proteomes" id="UP000474565">
    <property type="component" value="Unassembled WGS sequence"/>
</dbReference>
<dbReference type="Proteomes" id="UP000449678">
    <property type="component" value="Unassembled WGS sequence"/>
</dbReference>
<keyword evidence="3" id="KW-1185">Reference proteome</keyword>
<proteinExistence type="predicted"/>
<dbReference type="NCBIfam" id="TIGR04509">
    <property type="entry name" value="mod_pep_NH_fam"/>
    <property type="match status" value="1"/>
</dbReference>
<name>A0A6L8MPP3_9BURK</name>
<dbReference type="EMBL" id="WWCO01000005">
    <property type="protein sequence ID" value="MYM34561.1"/>
    <property type="molecule type" value="Genomic_DNA"/>
</dbReference>
<protein>
    <submittedName>
        <fullName evidence="1 2">Modified peptide</fullName>
    </submittedName>
</protein>
<accession>A0A6L8MPP3</accession>
<dbReference type="EMBL" id="WWCP01000034">
    <property type="protein sequence ID" value="MYM84511.1"/>
    <property type="molecule type" value="Genomic_DNA"/>
</dbReference>
<evidence type="ECO:0000313" key="2">
    <source>
        <dbReference type="EMBL" id="MYM84511.1"/>
    </source>
</evidence>
<sequence>MHTVNELSSILDKLASDDKFRAHLQSDPVGALAALGITLSPQDVPEDICLPSKAELVSERTELLHQVESTQTMIPFLLSGMLAAA</sequence>